<dbReference type="Proteomes" id="UP000262825">
    <property type="component" value="Unassembled WGS sequence"/>
</dbReference>
<dbReference type="OrthoDB" id="407325at2759"/>
<organism evidence="2 3">
    <name type="scientific">Saccharomycodes ludwigii</name>
    <dbReference type="NCBI Taxonomy" id="36035"/>
    <lineage>
        <taxon>Eukaryota</taxon>
        <taxon>Fungi</taxon>
        <taxon>Dikarya</taxon>
        <taxon>Ascomycota</taxon>
        <taxon>Saccharomycotina</taxon>
        <taxon>Saccharomycetes</taxon>
        <taxon>Saccharomycodales</taxon>
        <taxon>Saccharomycodaceae</taxon>
        <taxon>Saccharomycodes</taxon>
    </lineage>
</organism>
<feature type="binding site" evidence="1">
    <location>
        <position position="121"/>
    </location>
    <ligand>
        <name>S-adenosyl-L-methionine</name>
        <dbReference type="ChEBI" id="CHEBI:59789"/>
    </ligand>
</feature>
<dbReference type="PANTHER" id="PTHR14614">
    <property type="entry name" value="HEPATOCELLULAR CARCINOMA-ASSOCIATED ANTIGEN"/>
    <property type="match status" value="1"/>
</dbReference>
<accession>A0A376B8H4</accession>
<dbReference type="GO" id="GO:0032259">
    <property type="term" value="P:methylation"/>
    <property type="evidence" value="ECO:0007669"/>
    <property type="project" value="UniProtKB-KW"/>
</dbReference>
<dbReference type="InterPro" id="IPR019410">
    <property type="entry name" value="Methyltransf_16"/>
</dbReference>
<keyword evidence="1" id="KW-0949">S-adenosyl-L-methionine</keyword>
<dbReference type="GO" id="GO:0005829">
    <property type="term" value="C:cytosol"/>
    <property type="evidence" value="ECO:0007669"/>
    <property type="project" value="TreeGrafter"/>
</dbReference>
<keyword evidence="1" id="KW-0808">Transferase</keyword>
<evidence type="ECO:0000313" key="2">
    <source>
        <dbReference type="EMBL" id="SSD60859.1"/>
    </source>
</evidence>
<feature type="binding site" evidence="1">
    <location>
        <position position="167"/>
    </location>
    <ligand>
        <name>S-adenosyl-L-methionine</name>
        <dbReference type="ChEBI" id="CHEBI:59789"/>
    </ligand>
</feature>
<gene>
    <name evidence="1" type="primary">EFM6</name>
    <name evidence="2" type="ORF">SCODWIG_02620</name>
</gene>
<protein>
    <recommendedName>
        <fullName evidence="1">Protein-lysine N-methyltransferase EFM6</fullName>
        <ecNumber evidence="1">2.1.1.-</ecNumber>
    </recommendedName>
    <alternativeName>
        <fullName evidence="1">Elongation factor methyltransferase 6</fullName>
    </alternativeName>
</protein>
<evidence type="ECO:0000256" key="1">
    <source>
        <dbReference type="HAMAP-Rule" id="MF_03198"/>
    </source>
</evidence>
<dbReference type="EMBL" id="UFAJ01000478">
    <property type="protein sequence ID" value="SSD60859.1"/>
    <property type="molecule type" value="Genomic_DNA"/>
</dbReference>
<feature type="binding site" evidence="1">
    <location>
        <position position="149"/>
    </location>
    <ligand>
        <name>S-adenosyl-L-methionine</name>
        <dbReference type="ChEBI" id="CHEBI:59789"/>
    </ligand>
</feature>
<dbReference type="EC" id="2.1.1.-" evidence="1"/>
<feature type="binding site" evidence="1">
    <location>
        <begin position="84"/>
        <end position="86"/>
    </location>
    <ligand>
        <name>S-adenosyl-L-methionine</name>
        <dbReference type="ChEBI" id="CHEBI:59789"/>
    </ligand>
</feature>
<dbReference type="PANTHER" id="PTHR14614:SF152">
    <property type="entry name" value="PROTEIN-LYSINE N-METHYLTRANSFERASE EFM6"/>
    <property type="match status" value="1"/>
</dbReference>
<keyword evidence="1" id="KW-0489">Methyltransferase</keyword>
<keyword evidence="3" id="KW-1185">Reference proteome</keyword>
<keyword evidence="1" id="KW-0963">Cytoplasm</keyword>
<dbReference type="Gene3D" id="3.40.50.150">
    <property type="entry name" value="Vaccinia Virus protein VP39"/>
    <property type="match status" value="1"/>
</dbReference>
<dbReference type="Pfam" id="PF10294">
    <property type="entry name" value="Methyltransf_16"/>
    <property type="match status" value="1"/>
</dbReference>
<dbReference type="SUPFAM" id="SSF53335">
    <property type="entry name" value="S-adenosyl-L-methionine-dependent methyltransferases"/>
    <property type="match status" value="1"/>
</dbReference>
<feature type="binding site" evidence="1">
    <location>
        <position position="57"/>
    </location>
    <ligand>
        <name>S-adenosyl-L-methionine</name>
        <dbReference type="ChEBI" id="CHEBI:59789"/>
    </ligand>
</feature>
<proteinExistence type="inferred from homology"/>
<name>A0A376B8H4_9ASCO</name>
<dbReference type="InterPro" id="IPR029063">
    <property type="entry name" value="SAM-dependent_MTases_sf"/>
</dbReference>
<reference evidence="3" key="1">
    <citation type="submission" date="2018-06" db="EMBL/GenBank/DDBJ databases">
        <authorList>
            <person name="Guldener U."/>
        </authorList>
    </citation>
    <scope>NUCLEOTIDE SEQUENCE [LARGE SCALE GENOMIC DNA]</scope>
    <source>
        <strain evidence="3">UTAD17</strain>
    </source>
</reference>
<dbReference type="GO" id="GO:0016279">
    <property type="term" value="F:protein-lysine N-methyltransferase activity"/>
    <property type="evidence" value="ECO:0007669"/>
    <property type="project" value="UniProtKB-UniRule"/>
</dbReference>
<comment type="subcellular location">
    <subcellularLocation>
        <location evidence="1">Cytoplasm</location>
    </subcellularLocation>
</comment>
<sequence length="246" mass="27953">MEKDTEADSFFANFLDIVPSRKIEHLGTTGLEFNGQLSPELKIYEDGGGLGCGGKIWIAGELLCEYIMEHKVNFNVYDKVIELGSGTGIVGLLLGLMNNQGLWINDKYKEEQNSKKVYVTDITELVPLMDKNVNLNNVGNVVEAASLEWGEPVEAKFSAGLDLVLAADCVYLEKAFPLLEKTLLDLTSVDKPPMILMSYRKRRKADKHFFIKIKKNFKVIEIKDFKNFAQYLKQRTHLFQLIRLNR</sequence>
<dbReference type="HAMAP" id="MF_03198">
    <property type="entry name" value="Methyltr_EFM6"/>
    <property type="match status" value="1"/>
</dbReference>
<comment type="function">
    <text evidence="1">S-adenosyl-L-methionine-dependent protein-lysine N-methyltransferase that methylates elongation factor 1-alpha.</text>
</comment>
<dbReference type="VEuPathDB" id="FungiDB:SCODWIG_02620"/>
<dbReference type="AlphaFoldDB" id="A0A376B8H4"/>
<dbReference type="InterPro" id="IPR033684">
    <property type="entry name" value="EFM6"/>
</dbReference>
<evidence type="ECO:0000313" key="3">
    <source>
        <dbReference type="Proteomes" id="UP000262825"/>
    </source>
</evidence>
<comment type="similarity">
    <text evidence="1">Belongs to the class I-like SAM-binding methyltransferase superfamily. METTL21 family. EFM6 subfamily.</text>
</comment>